<protein>
    <submittedName>
        <fullName evidence="3">CCD42 protein</fullName>
    </submittedName>
</protein>
<gene>
    <name evidence="3" type="primary">Ccdc42</name>
    <name evidence="3" type="ORF">GTO95_0003568</name>
</gene>
<dbReference type="InterPro" id="IPR051147">
    <property type="entry name" value="CFAP_domain-containing"/>
</dbReference>
<dbReference type="Proteomes" id="UP000736164">
    <property type="component" value="Unassembled WGS sequence"/>
</dbReference>
<sequence>MKRQRAVRKAAQERELASRKQTDLCALREEMAALRQERDRLERRVQRNACYPRYLERVVQGSDQVRADPVVETSLWRPRGWERGRCFCCLEREGFTGLLDYSVTVSLHPSYLAILAMLLCPVCSDCALKCPHQC</sequence>
<dbReference type="Pfam" id="PF13863">
    <property type="entry name" value="DUF4200"/>
    <property type="match status" value="1"/>
</dbReference>
<feature type="non-terminal residue" evidence="3">
    <location>
        <position position="134"/>
    </location>
</feature>
<dbReference type="EMBL" id="JAAWVO010011680">
    <property type="protein sequence ID" value="MBN3313447.1"/>
    <property type="molecule type" value="Genomic_DNA"/>
</dbReference>
<accession>A0A8J7T7G9</accession>
<feature type="non-terminal residue" evidence="3">
    <location>
        <position position="1"/>
    </location>
</feature>
<evidence type="ECO:0000256" key="1">
    <source>
        <dbReference type="ARBA" id="ARBA00023054"/>
    </source>
</evidence>
<dbReference type="PANTHER" id="PTHR21683:SF2">
    <property type="entry name" value="COILED-COIL DOMAIN-CONTAINING PROTEIN 42 LIKE-2-LIKE"/>
    <property type="match status" value="1"/>
</dbReference>
<reference evidence="3" key="1">
    <citation type="journal article" date="2021" name="Cell">
        <title>Tracing the genetic footprints of vertebrate landing in non-teleost ray-finned fishes.</title>
        <authorList>
            <person name="Bi X."/>
            <person name="Wang K."/>
            <person name="Yang L."/>
            <person name="Pan H."/>
            <person name="Jiang H."/>
            <person name="Wei Q."/>
            <person name="Fang M."/>
            <person name="Yu H."/>
            <person name="Zhu C."/>
            <person name="Cai Y."/>
            <person name="He Y."/>
            <person name="Gan X."/>
            <person name="Zeng H."/>
            <person name="Yu D."/>
            <person name="Zhu Y."/>
            <person name="Jiang H."/>
            <person name="Qiu Q."/>
            <person name="Yang H."/>
            <person name="Zhang Y.E."/>
            <person name="Wang W."/>
            <person name="Zhu M."/>
            <person name="He S."/>
            <person name="Zhang G."/>
        </authorList>
    </citation>
    <scope>NUCLEOTIDE SEQUENCE</scope>
    <source>
        <strain evidence="3">Allg_001</strain>
    </source>
</reference>
<keyword evidence="4" id="KW-1185">Reference proteome</keyword>
<evidence type="ECO:0000313" key="4">
    <source>
        <dbReference type="Proteomes" id="UP000736164"/>
    </source>
</evidence>
<dbReference type="GO" id="GO:0005856">
    <property type="term" value="C:cytoskeleton"/>
    <property type="evidence" value="ECO:0007669"/>
    <property type="project" value="UniProtKB-ARBA"/>
</dbReference>
<evidence type="ECO:0000313" key="3">
    <source>
        <dbReference type="EMBL" id="MBN3313447.1"/>
    </source>
</evidence>
<keyword evidence="1" id="KW-0175">Coiled coil</keyword>
<feature type="domain" description="DUF4200" evidence="2">
    <location>
        <begin position="2"/>
        <end position="60"/>
    </location>
</feature>
<comment type="caution">
    <text evidence="3">The sequence shown here is derived from an EMBL/GenBank/DDBJ whole genome shotgun (WGS) entry which is preliminary data.</text>
</comment>
<dbReference type="AlphaFoldDB" id="A0A8J7T7G9"/>
<name>A0A8J7T7G9_ATRSP</name>
<organism evidence="3 4">
    <name type="scientific">Atractosteus spatula</name>
    <name type="common">Alligator gar</name>
    <name type="synonym">Lepisosteus spatula</name>
    <dbReference type="NCBI Taxonomy" id="7917"/>
    <lineage>
        <taxon>Eukaryota</taxon>
        <taxon>Metazoa</taxon>
        <taxon>Chordata</taxon>
        <taxon>Craniata</taxon>
        <taxon>Vertebrata</taxon>
        <taxon>Euteleostomi</taxon>
        <taxon>Actinopterygii</taxon>
        <taxon>Neopterygii</taxon>
        <taxon>Holostei</taxon>
        <taxon>Semionotiformes</taxon>
        <taxon>Lepisosteidae</taxon>
        <taxon>Atractosteus</taxon>
    </lineage>
</organism>
<proteinExistence type="predicted"/>
<dbReference type="InterPro" id="IPR025252">
    <property type="entry name" value="DUF4200"/>
</dbReference>
<dbReference type="PANTHER" id="PTHR21683">
    <property type="entry name" value="COILED-COIL DOMAIN-CONTAINING PROTEIN 42 LIKE-2-LIKE-RELATED"/>
    <property type="match status" value="1"/>
</dbReference>
<evidence type="ECO:0000259" key="2">
    <source>
        <dbReference type="Pfam" id="PF13863"/>
    </source>
</evidence>